<keyword evidence="2" id="KW-1185">Reference proteome</keyword>
<protein>
    <submittedName>
        <fullName evidence="1">Uncharacterized protein</fullName>
    </submittedName>
</protein>
<dbReference type="Gene3D" id="3.20.20.150">
    <property type="entry name" value="Divalent-metal-dependent TIM barrel enzymes"/>
    <property type="match status" value="1"/>
</dbReference>
<dbReference type="Proteomes" id="UP000320806">
    <property type="component" value="Unassembled WGS sequence"/>
</dbReference>
<dbReference type="NCBIfam" id="NF003818">
    <property type="entry name" value="PRK05409.1"/>
    <property type="match status" value="1"/>
</dbReference>
<organism evidence="1 2">
    <name type="scientific">Yimella lutea</name>
    <dbReference type="NCBI Taxonomy" id="587872"/>
    <lineage>
        <taxon>Bacteria</taxon>
        <taxon>Bacillati</taxon>
        <taxon>Actinomycetota</taxon>
        <taxon>Actinomycetes</taxon>
        <taxon>Micrococcales</taxon>
        <taxon>Dermacoccaceae</taxon>
        <taxon>Yimella</taxon>
    </lineage>
</organism>
<name>A0A542EBP9_9MICO</name>
<dbReference type="InterPro" id="IPR036237">
    <property type="entry name" value="Xyl_isomerase-like_sf"/>
</dbReference>
<evidence type="ECO:0000313" key="2">
    <source>
        <dbReference type="Proteomes" id="UP000320806"/>
    </source>
</evidence>
<dbReference type="SUPFAM" id="SSF51658">
    <property type="entry name" value="Xylose isomerase-like"/>
    <property type="match status" value="1"/>
</dbReference>
<sequence>MPSGTAIAWRVPIAPDLADLAAQGRLQFTEVVAENVDPDRPPAALMTLAEHVTVIPHGVSLGLADASTPDPARLQRLSSLAMLFDAPLVSEHLAFVRAAGTPDSLHGDVLEAGHLMPPPRTRRMLDIVVENIEIAQAQLLVPLAIENIAALLSWPEDEFDEPDFLGEIVRRTGVRVVLDVANLHASAVSRGTDAHADLLRFPLDAVAYVHVAGGTERDGLYIDTHAHPVPDAVSELLSALVAHRISCGAPVPGIMLERDADVRAEAVLHDLDRIDRAVARGAARVGS</sequence>
<gene>
    <name evidence="1" type="ORF">FB459_0121</name>
</gene>
<dbReference type="PANTHER" id="PTHR42194">
    <property type="entry name" value="UPF0276 PROTEIN HI_1600"/>
    <property type="match status" value="1"/>
</dbReference>
<dbReference type="InterPro" id="IPR007801">
    <property type="entry name" value="MbnB/TglH/ChrH"/>
</dbReference>
<proteinExistence type="predicted"/>
<dbReference type="EMBL" id="VFMO01000001">
    <property type="protein sequence ID" value="TQJ12757.1"/>
    <property type="molecule type" value="Genomic_DNA"/>
</dbReference>
<dbReference type="Pfam" id="PF05114">
    <property type="entry name" value="MbnB_TglH_ChrH"/>
    <property type="match status" value="1"/>
</dbReference>
<dbReference type="AlphaFoldDB" id="A0A542EBP9"/>
<comment type="caution">
    <text evidence="1">The sequence shown here is derived from an EMBL/GenBank/DDBJ whole genome shotgun (WGS) entry which is preliminary data.</text>
</comment>
<dbReference type="PANTHER" id="PTHR42194:SF1">
    <property type="entry name" value="UPF0276 PROTEIN HI_1600"/>
    <property type="match status" value="1"/>
</dbReference>
<accession>A0A542EBP9</accession>
<evidence type="ECO:0000313" key="1">
    <source>
        <dbReference type="EMBL" id="TQJ12757.1"/>
    </source>
</evidence>
<reference evidence="1 2" key="1">
    <citation type="submission" date="2019-06" db="EMBL/GenBank/DDBJ databases">
        <title>Sequencing the genomes of 1000 actinobacteria strains.</title>
        <authorList>
            <person name="Klenk H.-P."/>
        </authorList>
    </citation>
    <scope>NUCLEOTIDE SEQUENCE [LARGE SCALE GENOMIC DNA]</scope>
    <source>
        <strain evidence="1 2">DSM 19828</strain>
    </source>
</reference>